<keyword evidence="1" id="KW-0472">Membrane</keyword>
<feature type="transmembrane region" description="Helical" evidence="1">
    <location>
        <begin position="95"/>
        <end position="115"/>
    </location>
</feature>
<keyword evidence="1" id="KW-1133">Transmembrane helix</keyword>
<comment type="caution">
    <text evidence="2">The sequence shown here is derived from an EMBL/GenBank/DDBJ whole genome shotgun (WGS) entry which is preliminary data.</text>
</comment>
<dbReference type="Proteomes" id="UP000034196">
    <property type="component" value="Unassembled WGS sequence"/>
</dbReference>
<name>A0A1J4NN11_9ACTN</name>
<dbReference type="AlphaFoldDB" id="A0A1J4NN11"/>
<protein>
    <submittedName>
        <fullName evidence="2">Uncharacterized protein</fullName>
    </submittedName>
</protein>
<organism evidence="2 3">
    <name type="scientific">Streptomyces mangrovisoli</name>
    <dbReference type="NCBI Taxonomy" id="1428628"/>
    <lineage>
        <taxon>Bacteria</taxon>
        <taxon>Bacillati</taxon>
        <taxon>Actinomycetota</taxon>
        <taxon>Actinomycetes</taxon>
        <taxon>Kitasatosporales</taxon>
        <taxon>Streptomycetaceae</taxon>
        <taxon>Streptomyces</taxon>
    </lineage>
</organism>
<evidence type="ECO:0000256" key="1">
    <source>
        <dbReference type="SAM" id="Phobius"/>
    </source>
</evidence>
<gene>
    <name evidence="2" type="ORF">WN71_033425</name>
</gene>
<sequence>MDNIAPEQARSALDAADRARRQVAEEVGLPRGYWWGMAAGWVVLGVLGAETPSWLAGMATAAFGAGHSVVASRLLSGRRRTDQVQVSAAVAGRRIPLVVVGMLLALVALTVLAALALDADGAGHAGIWASVLVAAIVGFGGPEILRVLCRWVRA</sequence>
<accession>A0A1J4NN11</accession>
<reference evidence="2" key="1">
    <citation type="submission" date="2016-10" db="EMBL/GenBank/DDBJ databases">
        <title>Genome sequence of Streptomyces mangrovisoli MUSC 149.</title>
        <authorList>
            <person name="Lee L.-H."/>
            <person name="Ser H.-L."/>
        </authorList>
    </citation>
    <scope>NUCLEOTIDE SEQUENCE [LARGE SCALE GENOMIC DNA]</scope>
    <source>
        <strain evidence="2">MUSC 149</strain>
    </source>
</reference>
<evidence type="ECO:0000313" key="3">
    <source>
        <dbReference type="Proteomes" id="UP000034196"/>
    </source>
</evidence>
<feature type="transmembrane region" description="Helical" evidence="1">
    <location>
        <begin position="55"/>
        <end position="75"/>
    </location>
</feature>
<feature type="transmembrane region" description="Helical" evidence="1">
    <location>
        <begin position="32"/>
        <end position="49"/>
    </location>
</feature>
<feature type="transmembrane region" description="Helical" evidence="1">
    <location>
        <begin position="127"/>
        <end position="149"/>
    </location>
</feature>
<keyword evidence="3" id="KW-1185">Reference proteome</keyword>
<dbReference type="OrthoDB" id="4554544at2"/>
<proteinExistence type="predicted"/>
<dbReference type="EMBL" id="LAVA02000097">
    <property type="protein sequence ID" value="OIJ63743.1"/>
    <property type="molecule type" value="Genomic_DNA"/>
</dbReference>
<dbReference type="STRING" id="1428628.WN71_033425"/>
<keyword evidence="1" id="KW-0812">Transmembrane</keyword>
<evidence type="ECO:0000313" key="2">
    <source>
        <dbReference type="EMBL" id="OIJ63743.1"/>
    </source>
</evidence>